<reference evidence="2 3" key="1">
    <citation type="submission" date="2024-05" db="EMBL/GenBank/DDBJ databases">
        <title>The nuclear and mitochondrial genome assemblies of Tetragonisca angustula (Apidae: Meliponini), a tiny yet remarkable pollinator in the Neotropics.</title>
        <authorList>
            <person name="Ferrari R."/>
            <person name="Ricardo P.C."/>
            <person name="Dias F.C."/>
            <person name="Araujo N.S."/>
            <person name="Soares D.O."/>
            <person name="Zhou Q.-S."/>
            <person name="Zhu C.-D."/>
            <person name="Coutinho L."/>
            <person name="Airas M.C."/>
            <person name="Batista T.M."/>
        </authorList>
    </citation>
    <scope>NUCLEOTIDE SEQUENCE [LARGE SCALE GENOMIC DNA]</scope>
    <source>
        <strain evidence="2">ASF017062</strain>
        <tissue evidence="2">Abdomen</tissue>
    </source>
</reference>
<proteinExistence type="predicted"/>
<dbReference type="AlphaFoldDB" id="A0AAW1AE85"/>
<dbReference type="Proteomes" id="UP001432146">
    <property type="component" value="Unassembled WGS sequence"/>
</dbReference>
<evidence type="ECO:0008006" key="4">
    <source>
        <dbReference type="Google" id="ProtNLM"/>
    </source>
</evidence>
<keyword evidence="3" id="KW-1185">Reference proteome</keyword>
<accession>A0AAW1AE85</accession>
<name>A0AAW1AE85_9HYME</name>
<sequence length="98" mass="11503">MTMRLIASKSLSPRTSAILEDLYVKYKLNWAYNSNTDINREDWIKVVEHYDEYKETFAHLKKKKGSEENSSTSKKKQLETESRTLVKTKIPMEDTESP</sequence>
<comment type="caution">
    <text evidence="2">The sequence shown here is derived from an EMBL/GenBank/DDBJ whole genome shotgun (WGS) entry which is preliminary data.</text>
</comment>
<organism evidence="2 3">
    <name type="scientific">Tetragonisca angustula</name>
    <dbReference type="NCBI Taxonomy" id="166442"/>
    <lineage>
        <taxon>Eukaryota</taxon>
        <taxon>Metazoa</taxon>
        <taxon>Ecdysozoa</taxon>
        <taxon>Arthropoda</taxon>
        <taxon>Hexapoda</taxon>
        <taxon>Insecta</taxon>
        <taxon>Pterygota</taxon>
        <taxon>Neoptera</taxon>
        <taxon>Endopterygota</taxon>
        <taxon>Hymenoptera</taxon>
        <taxon>Apocrita</taxon>
        <taxon>Aculeata</taxon>
        <taxon>Apoidea</taxon>
        <taxon>Anthophila</taxon>
        <taxon>Apidae</taxon>
        <taxon>Tetragonisca</taxon>
    </lineage>
</organism>
<evidence type="ECO:0000313" key="3">
    <source>
        <dbReference type="Proteomes" id="UP001432146"/>
    </source>
</evidence>
<dbReference type="EMBL" id="JAWNGG020000030">
    <property type="protein sequence ID" value="KAK9307376.1"/>
    <property type="molecule type" value="Genomic_DNA"/>
</dbReference>
<evidence type="ECO:0000256" key="1">
    <source>
        <dbReference type="SAM" id="MobiDB-lite"/>
    </source>
</evidence>
<feature type="region of interest" description="Disordered" evidence="1">
    <location>
        <begin position="61"/>
        <end position="98"/>
    </location>
</feature>
<protein>
    <recommendedName>
        <fullName evidence="4">MADF domain-containing protein</fullName>
    </recommendedName>
</protein>
<gene>
    <name evidence="2" type="ORF">QLX08_002271</name>
</gene>
<evidence type="ECO:0000313" key="2">
    <source>
        <dbReference type="EMBL" id="KAK9307376.1"/>
    </source>
</evidence>